<dbReference type="SUPFAM" id="SSF51735">
    <property type="entry name" value="NAD(P)-binding Rossmann-fold domains"/>
    <property type="match status" value="1"/>
</dbReference>
<name>A0ABX7GYY8_9GAMM</name>
<evidence type="ECO:0000313" key="2">
    <source>
        <dbReference type="EMBL" id="QRN55732.1"/>
    </source>
</evidence>
<dbReference type="Proteomes" id="UP000663181">
    <property type="component" value="Chromosome"/>
</dbReference>
<feature type="domain" description="NAD-dependent epimerase/dehydratase" evidence="1">
    <location>
        <begin position="3"/>
        <end position="217"/>
    </location>
</feature>
<dbReference type="Gene3D" id="3.40.50.720">
    <property type="entry name" value="NAD(P)-binding Rossmann-like Domain"/>
    <property type="match status" value="1"/>
</dbReference>
<keyword evidence="3" id="KW-1185">Reference proteome</keyword>
<sequence length="298" mass="31321">MRVFVTGATGFIGSAVVKDLIAAGHQVLGLCRSNDKAAALAAAGAEVYHGSIDDADSLKKGVAQADGVIHLAFKHDFSTFVANCEDDRRVIKALGAALAGSDRPLIVTSGTGLANTVPGQPAEEDNAIVGCDVHPRAATEETAVSVAADGVNVSVVRLPQVHDPVKQGLITPLIGMYREKGVCAYMGDGHNRWPSAYVLDVARLYRLAIEKAEPNAKYHAVAEEGVSIRAIAEALGRRLKLPVKSITPEEAPTYFGWLARFAGHDVPASSAQTRKKLGWEPTGPGLIADLEALQISAT</sequence>
<protein>
    <submittedName>
        <fullName evidence="2">SDR family oxidoreductase</fullName>
    </submittedName>
</protein>
<proteinExistence type="predicted"/>
<dbReference type="PANTHER" id="PTHR48079:SF6">
    <property type="entry name" value="NAD(P)-BINDING DOMAIN-CONTAINING PROTEIN-RELATED"/>
    <property type="match status" value="1"/>
</dbReference>
<gene>
    <name evidence="2" type="ORF">ISN74_02600</name>
</gene>
<evidence type="ECO:0000313" key="3">
    <source>
        <dbReference type="Proteomes" id="UP000663181"/>
    </source>
</evidence>
<dbReference type="InterPro" id="IPR001509">
    <property type="entry name" value="Epimerase_deHydtase"/>
</dbReference>
<reference evidence="2 3" key="1">
    <citation type="submission" date="2020-10" db="EMBL/GenBank/DDBJ databases">
        <title>Phylogeny of dyella-like bacteria.</title>
        <authorList>
            <person name="Fu J."/>
        </authorList>
    </citation>
    <scope>NUCLEOTIDE SEQUENCE [LARGE SCALE GENOMIC DNA]</scope>
    <source>
        <strain evidence="2 3">DHOB09</strain>
    </source>
</reference>
<dbReference type="InterPro" id="IPR036291">
    <property type="entry name" value="NAD(P)-bd_dom_sf"/>
</dbReference>
<accession>A0ABX7GYY8</accession>
<dbReference type="CDD" id="cd05262">
    <property type="entry name" value="SDR_a7"/>
    <property type="match status" value="1"/>
</dbReference>
<evidence type="ECO:0000259" key="1">
    <source>
        <dbReference type="Pfam" id="PF01370"/>
    </source>
</evidence>
<dbReference type="PANTHER" id="PTHR48079">
    <property type="entry name" value="PROTEIN YEEZ"/>
    <property type="match status" value="1"/>
</dbReference>
<dbReference type="Pfam" id="PF01370">
    <property type="entry name" value="Epimerase"/>
    <property type="match status" value="1"/>
</dbReference>
<organism evidence="2 3">
    <name type="scientific">Dyella caseinilytica</name>
    <dbReference type="NCBI Taxonomy" id="1849581"/>
    <lineage>
        <taxon>Bacteria</taxon>
        <taxon>Pseudomonadati</taxon>
        <taxon>Pseudomonadota</taxon>
        <taxon>Gammaproteobacteria</taxon>
        <taxon>Lysobacterales</taxon>
        <taxon>Rhodanobacteraceae</taxon>
        <taxon>Dyella</taxon>
    </lineage>
</organism>
<dbReference type="InterPro" id="IPR051783">
    <property type="entry name" value="NAD(P)-dependent_oxidoreduct"/>
</dbReference>
<dbReference type="EMBL" id="CP064030">
    <property type="protein sequence ID" value="QRN55732.1"/>
    <property type="molecule type" value="Genomic_DNA"/>
</dbReference>